<feature type="transmembrane region" description="Helical" evidence="1">
    <location>
        <begin position="100"/>
        <end position="118"/>
    </location>
</feature>
<dbReference type="Pfam" id="PF04246">
    <property type="entry name" value="RseC_MucC"/>
    <property type="match status" value="1"/>
</dbReference>
<accession>A0A517DRY5</accession>
<evidence type="ECO:0000313" key="2">
    <source>
        <dbReference type="EMBL" id="QDR80109.1"/>
    </source>
</evidence>
<keyword evidence="1" id="KW-1133">Transmembrane helix</keyword>
<organism evidence="2 3">
    <name type="scientific">Sporomusa termitida</name>
    <dbReference type="NCBI Taxonomy" id="2377"/>
    <lineage>
        <taxon>Bacteria</taxon>
        <taxon>Bacillati</taxon>
        <taxon>Bacillota</taxon>
        <taxon>Negativicutes</taxon>
        <taxon>Selenomonadales</taxon>
        <taxon>Sporomusaceae</taxon>
        <taxon>Sporomusa</taxon>
    </lineage>
</organism>
<dbReference type="EMBL" id="CP036259">
    <property type="protein sequence ID" value="QDR80109.1"/>
    <property type="molecule type" value="Genomic_DNA"/>
</dbReference>
<evidence type="ECO:0000313" key="3">
    <source>
        <dbReference type="Proteomes" id="UP000320776"/>
    </source>
</evidence>
<dbReference type="InterPro" id="IPR007359">
    <property type="entry name" value="SigmaE_reg_RseC_MucC"/>
</dbReference>
<evidence type="ECO:0000256" key="1">
    <source>
        <dbReference type="SAM" id="Phobius"/>
    </source>
</evidence>
<sequence>MDKEHEGVVLETDGGVARIKASRHNDCESCGSCPGNNAIVLAARNPVGAKRGQRVVFEIQQTSMLKSAVVVYAVPLLGTIAGAVVGWYCGTELMGINDPFWLQMGGGTIACVLSLLYVRYYDRKARTRADMQPVITRIL</sequence>
<dbReference type="PANTHER" id="PTHR35867">
    <property type="entry name" value="PROTEIN RSEC"/>
    <property type="match status" value="1"/>
</dbReference>
<dbReference type="Proteomes" id="UP000320776">
    <property type="component" value="Chromosome"/>
</dbReference>
<dbReference type="OrthoDB" id="307768at2"/>
<name>A0A517DRY5_9FIRM</name>
<keyword evidence="1" id="KW-0812">Transmembrane</keyword>
<dbReference type="KEGG" id="sted:SPTER_14240"/>
<keyword evidence="3" id="KW-1185">Reference proteome</keyword>
<dbReference type="PANTHER" id="PTHR35867:SF1">
    <property type="entry name" value="PROTEIN RSEC"/>
    <property type="match status" value="1"/>
</dbReference>
<proteinExistence type="predicted"/>
<feature type="transmembrane region" description="Helical" evidence="1">
    <location>
        <begin position="69"/>
        <end position="88"/>
    </location>
</feature>
<dbReference type="PIRSF" id="PIRSF004923">
    <property type="entry name" value="RseC"/>
    <property type="match status" value="1"/>
</dbReference>
<protein>
    <submittedName>
        <fullName evidence="2">Positive regulator of sigma(E), RseC/MucC</fullName>
    </submittedName>
</protein>
<reference evidence="2 3" key="1">
    <citation type="submission" date="2019-02" db="EMBL/GenBank/DDBJ databases">
        <title>Closed genome of Sporomusa termitida DSM 4440.</title>
        <authorList>
            <person name="Poehlein A."/>
            <person name="Daniel R."/>
        </authorList>
    </citation>
    <scope>NUCLEOTIDE SEQUENCE [LARGE SCALE GENOMIC DNA]</scope>
    <source>
        <strain evidence="2 3">DSM 4440</strain>
    </source>
</reference>
<keyword evidence="1" id="KW-0472">Membrane</keyword>
<dbReference type="AlphaFoldDB" id="A0A517DRY5"/>
<gene>
    <name evidence="2" type="ORF">SPTER_14240</name>
</gene>
<dbReference type="InterPro" id="IPR026268">
    <property type="entry name" value="RseC"/>
</dbReference>
<dbReference type="RefSeq" id="WP_144349674.1">
    <property type="nucleotide sequence ID" value="NZ_CP036259.1"/>
</dbReference>